<dbReference type="GO" id="GO:0016831">
    <property type="term" value="F:carboxy-lyase activity"/>
    <property type="evidence" value="ECO:0007669"/>
    <property type="project" value="UniProtKB-KW"/>
</dbReference>
<evidence type="ECO:0000256" key="4">
    <source>
        <dbReference type="ARBA" id="ARBA00022898"/>
    </source>
</evidence>
<keyword evidence="4 6" id="KW-0663">Pyridoxal phosphate</keyword>
<keyword evidence="5 7" id="KW-0456">Lyase</keyword>
<dbReference type="PANTHER" id="PTHR11999">
    <property type="entry name" value="GROUP II PYRIDOXAL-5-PHOSPHATE DECARBOXYLASE"/>
    <property type="match status" value="1"/>
</dbReference>
<evidence type="ECO:0000313" key="9">
    <source>
        <dbReference type="Proteomes" id="UP000697998"/>
    </source>
</evidence>
<dbReference type="AlphaFoldDB" id="A0A935Q1Q3"/>
<accession>A0A935Q1Q3</accession>
<dbReference type="InterPro" id="IPR015422">
    <property type="entry name" value="PyrdxlP-dep_Trfase_small"/>
</dbReference>
<gene>
    <name evidence="8" type="ORF">IPJ27_17815</name>
</gene>
<dbReference type="GO" id="GO:0019752">
    <property type="term" value="P:carboxylic acid metabolic process"/>
    <property type="evidence" value="ECO:0007669"/>
    <property type="project" value="InterPro"/>
</dbReference>
<dbReference type="SUPFAM" id="SSF53383">
    <property type="entry name" value="PLP-dependent transferases"/>
    <property type="match status" value="1"/>
</dbReference>
<evidence type="ECO:0000256" key="6">
    <source>
        <dbReference type="PIRSR" id="PIRSR602129-50"/>
    </source>
</evidence>
<organism evidence="8 9">
    <name type="scientific">Candidatus Accumulibacter proximus</name>
    <dbReference type="NCBI Taxonomy" id="2954385"/>
    <lineage>
        <taxon>Bacteria</taxon>
        <taxon>Pseudomonadati</taxon>
        <taxon>Pseudomonadota</taxon>
        <taxon>Betaproteobacteria</taxon>
        <taxon>Candidatus Accumulibacter</taxon>
    </lineage>
</organism>
<comment type="caution">
    <text evidence="8">The sequence shown here is derived from an EMBL/GenBank/DDBJ whole genome shotgun (WGS) entry which is preliminary data.</text>
</comment>
<dbReference type="Proteomes" id="UP000697998">
    <property type="component" value="Unassembled WGS sequence"/>
</dbReference>
<evidence type="ECO:0000256" key="2">
    <source>
        <dbReference type="ARBA" id="ARBA00009533"/>
    </source>
</evidence>
<comment type="cofactor">
    <cofactor evidence="1 6 7">
        <name>pyridoxal 5'-phosphate</name>
        <dbReference type="ChEBI" id="CHEBI:597326"/>
    </cofactor>
</comment>
<dbReference type="GO" id="GO:0030170">
    <property type="term" value="F:pyridoxal phosphate binding"/>
    <property type="evidence" value="ECO:0007669"/>
    <property type="project" value="InterPro"/>
</dbReference>
<dbReference type="PANTHER" id="PTHR11999:SF70">
    <property type="entry name" value="MIP05841P"/>
    <property type="match status" value="1"/>
</dbReference>
<sequence>MNQAIDSTTIATMERALARADTLARSFLASLPERPASHVPSPEEMAAALDEALPETGSDPAAVLDDWFNRAERGITASPGPRFFGFVTGGVTPAALAGDWLASAIDQNAGLWASSPAAAQTELVVLRWLKDLFGLPAAWSGALTSGATMANLVGLIAARQWAGRRLGFDASADGLAGHPPIVVASSTEIHLSALKCLGTLGFGRNQVRKASAPGGSVDVAALASLLRAINGPVIIVGNAGEVNSGHFDDLASLAELRDAHPGGAWLHVDAAFGLFASVSPRLAHLTHGIERADSVASDAHKWLNVPYDSGFAFVRDGAILREAFAAGGAYVLGSAGWDPYTHVPEMSRRFRGLAAWCTLKAFGREGYRTIVERCTDNAAAFARWIEMTPGLELMNPAPLNIVCFRLVREGLGDAATDALNRMAVGAIQADGRVFVTGTIWNGHAAIRAAFDNWQTTLDDVGRLQAAVEHISGLE</sequence>
<reference evidence="8 9" key="1">
    <citation type="submission" date="2020-10" db="EMBL/GenBank/DDBJ databases">
        <title>Connecting structure to function with the recovery of over 1000 high-quality activated sludge metagenome-assembled genomes encoding full-length rRNA genes using long-read sequencing.</title>
        <authorList>
            <person name="Singleton C.M."/>
            <person name="Petriglieri F."/>
            <person name="Kristensen J.M."/>
            <person name="Kirkegaard R.H."/>
            <person name="Michaelsen T.Y."/>
            <person name="Andersen M.H."/>
            <person name="Karst S.M."/>
            <person name="Dueholm M.S."/>
            <person name="Nielsen P.H."/>
            <person name="Albertsen M."/>
        </authorList>
    </citation>
    <scope>NUCLEOTIDE SEQUENCE [LARGE SCALE GENOMIC DNA]</scope>
    <source>
        <strain evidence="8">EsbW_18-Q3-R4-48_BATAC.285</strain>
    </source>
</reference>
<dbReference type="GO" id="GO:0006520">
    <property type="term" value="P:amino acid metabolic process"/>
    <property type="evidence" value="ECO:0007669"/>
    <property type="project" value="InterPro"/>
</dbReference>
<dbReference type="InterPro" id="IPR015421">
    <property type="entry name" value="PyrdxlP-dep_Trfase_major"/>
</dbReference>
<evidence type="ECO:0000313" key="8">
    <source>
        <dbReference type="EMBL" id="MBK7676459.1"/>
    </source>
</evidence>
<keyword evidence="8" id="KW-0808">Transferase</keyword>
<comment type="similarity">
    <text evidence="2 7">Belongs to the group II decarboxylase family.</text>
</comment>
<proteinExistence type="inferred from homology"/>
<dbReference type="InterPro" id="IPR002129">
    <property type="entry name" value="PyrdxlP-dep_de-COase"/>
</dbReference>
<keyword evidence="3" id="KW-0210">Decarboxylase</keyword>
<dbReference type="PRINTS" id="PR00800">
    <property type="entry name" value="YHDCRBOXLASE"/>
</dbReference>
<protein>
    <submittedName>
        <fullName evidence="8">Aspartate aminotransferase family protein</fullName>
    </submittedName>
</protein>
<feature type="modified residue" description="N6-(pyridoxal phosphate)lysine" evidence="6">
    <location>
        <position position="301"/>
    </location>
</feature>
<evidence type="ECO:0000256" key="5">
    <source>
        <dbReference type="ARBA" id="ARBA00023239"/>
    </source>
</evidence>
<evidence type="ECO:0000256" key="7">
    <source>
        <dbReference type="RuleBase" id="RU000382"/>
    </source>
</evidence>
<dbReference type="Gene3D" id="3.40.640.10">
    <property type="entry name" value="Type I PLP-dependent aspartate aminotransferase-like (Major domain)"/>
    <property type="match status" value="1"/>
</dbReference>
<dbReference type="Gene3D" id="3.90.1150.10">
    <property type="entry name" value="Aspartate Aminotransferase, domain 1"/>
    <property type="match status" value="1"/>
</dbReference>
<keyword evidence="8" id="KW-0032">Aminotransferase</keyword>
<evidence type="ECO:0000256" key="3">
    <source>
        <dbReference type="ARBA" id="ARBA00022793"/>
    </source>
</evidence>
<name>A0A935Q1Q3_9PROT</name>
<dbReference type="EMBL" id="JADJMH010000019">
    <property type="protein sequence ID" value="MBK7676459.1"/>
    <property type="molecule type" value="Genomic_DNA"/>
</dbReference>
<dbReference type="InterPro" id="IPR015424">
    <property type="entry name" value="PyrdxlP-dep_Trfase"/>
</dbReference>
<dbReference type="Pfam" id="PF00282">
    <property type="entry name" value="Pyridoxal_deC"/>
    <property type="match status" value="1"/>
</dbReference>
<evidence type="ECO:0000256" key="1">
    <source>
        <dbReference type="ARBA" id="ARBA00001933"/>
    </source>
</evidence>
<dbReference type="InterPro" id="IPR010977">
    <property type="entry name" value="Aromatic_deC"/>
</dbReference>
<dbReference type="GO" id="GO:0008483">
    <property type="term" value="F:transaminase activity"/>
    <property type="evidence" value="ECO:0007669"/>
    <property type="project" value="UniProtKB-KW"/>
</dbReference>